<dbReference type="Gene3D" id="1.10.340.30">
    <property type="entry name" value="Hypothetical protein, domain 2"/>
    <property type="match status" value="1"/>
</dbReference>
<proteinExistence type="predicted"/>
<organism evidence="2">
    <name type="scientific">Thermofilum pendens</name>
    <dbReference type="NCBI Taxonomy" id="2269"/>
    <lineage>
        <taxon>Archaea</taxon>
        <taxon>Thermoproteota</taxon>
        <taxon>Thermoprotei</taxon>
        <taxon>Thermofilales</taxon>
        <taxon>Thermofilaceae</taxon>
        <taxon>Thermofilum</taxon>
    </lineage>
</organism>
<feature type="compositionally biased region" description="Low complexity" evidence="1">
    <location>
        <begin position="1"/>
        <end position="14"/>
    </location>
</feature>
<evidence type="ECO:0000313" key="2">
    <source>
        <dbReference type="EMBL" id="HHP05590.1"/>
    </source>
</evidence>
<dbReference type="GO" id="GO:0003906">
    <property type="term" value="F:DNA-(apurinic or apyrimidinic site) endonuclease activity"/>
    <property type="evidence" value="ECO:0007669"/>
    <property type="project" value="InterPro"/>
</dbReference>
<dbReference type="GO" id="GO:0016829">
    <property type="term" value="F:lyase activity"/>
    <property type="evidence" value="ECO:0007669"/>
    <property type="project" value="UniProtKB-KW"/>
</dbReference>
<dbReference type="SUPFAM" id="SSF48150">
    <property type="entry name" value="DNA-glycosylase"/>
    <property type="match status" value="1"/>
</dbReference>
<name>A0A7J3X8U3_THEPE</name>
<dbReference type="Gene3D" id="1.10.1670.10">
    <property type="entry name" value="Helix-hairpin-Helix base-excision DNA repair enzymes (C-terminal)"/>
    <property type="match status" value="1"/>
</dbReference>
<dbReference type="InterPro" id="IPR023170">
    <property type="entry name" value="HhH_base_excis_C"/>
</dbReference>
<dbReference type="AlphaFoldDB" id="A0A7J3X8U3"/>
<keyword evidence="2" id="KW-0456">Lyase</keyword>
<dbReference type="Pfam" id="PF09171">
    <property type="entry name" value="AGOG"/>
    <property type="match status" value="1"/>
</dbReference>
<comment type="caution">
    <text evidence="2">The sequence shown here is derived from an EMBL/GenBank/DDBJ whole genome shotgun (WGS) entry which is preliminary data.</text>
</comment>
<evidence type="ECO:0000256" key="1">
    <source>
        <dbReference type="SAM" id="MobiDB-lite"/>
    </source>
</evidence>
<accession>A0A7J3X8U3</accession>
<dbReference type="GO" id="GO:0016799">
    <property type="term" value="F:hydrolase activity, hydrolyzing N-glycosyl compounds"/>
    <property type="evidence" value="ECO:0007669"/>
    <property type="project" value="InterPro"/>
</dbReference>
<feature type="region of interest" description="Disordered" evidence="1">
    <location>
        <begin position="1"/>
        <end position="22"/>
    </location>
</feature>
<reference evidence="2" key="1">
    <citation type="journal article" date="2020" name="mSystems">
        <title>Genome- and Community-Level Interaction Insights into Carbon Utilization and Element Cycling Functions of Hydrothermarchaeota in Hydrothermal Sediment.</title>
        <authorList>
            <person name="Zhou Z."/>
            <person name="Liu Y."/>
            <person name="Xu W."/>
            <person name="Pan J."/>
            <person name="Luo Z.H."/>
            <person name="Li M."/>
        </authorList>
    </citation>
    <scope>NUCLEOTIDE SEQUENCE [LARGE SCALE GENOMIC DNA]</scope>
    <source>
        <strain evidence="2">SpSt-1125</strain>
    </source>
</reference>
<dbReference type="GO" id="GO:0006281">
    <property type="term" value="P:DNA repair"/>
    <property type="evidence" value="ECO:0007669"/>
    <property type="project" value="InterPro"/>
</dbReference>
<dbReference type="EMBL" id="DRZM01000213">
    <property type="protein sequence ID" value="HHP05590.1"/>
    <property type="molecule type" value="Genomic_DNA"/>
</dbReference>
<protein>
    <submittedName>
        <fullName evidence="2">N-glycosylase/DNA lyase</fullName>
    </submittedName>
</protein>
<dbReference type="InterPro" id="IPR011257">
    <property type="entry name" value="DNA_glycosylase"/>
</dbReference>
<sequence>MRGSSSSLKASPSKLHPDEQRAAEVGRALATPGLVELLTETDPQMSAVRRIVERLGFAEGSLYTVGVSLVSYMLSERGEKHWELAASYASAPFGDALLRFARESRSLAKFREARLRRVKAYVDASPRLRELLSAGEVDLDLFHRSLLDAMGGERESKTIAFAVKMLYYACRAAGVKAVGGWKVPMPIDFRVSLVSLTSGMVAGWDCSQNLLRLASELRSSWKRVLVNLWRKAAEEAGAPPLVLDAAVWVAGGCIEDGLRERRRPGGCAPALAPGRQELQKALSELWRELERC</sequence>
<dbReference type="InterPro" id="IPR015254">
    <property type="entry name" value="AGOG-like"/>
</dbReference>
<gene>
    <name evidence="2" type="ORF">ENM88_07615</name>
</gene>